<protein>
    <recommendedName>
        <fullName evidence="2">Heterokaryon incompatibility domain-containing protein</fullName>
    </recommendedName>
</protein>
<gene>
    <name evidence="3" type="ORF">VHEMI08840</name>
</gene>
<proteinExistence type="predicted"/>
<dbReference type="PANTHER" id="PTHR10622:SF12">
    <property type="entry name" value="HET DOMAIN-CONTAINING PROTEIN"/>
    <property type="match status" value="1"/>
</dbReference>
<name>A0A0A1TQG6_9HYPO</name>
<dbReference type="PANTHER" id="PTHR10622">
    <property type="entry name" value="HET DOMAIN-CONTAINING PROTEIN"/>
    <property type="match status" value="1"/>
</dbReference>
<keyword evidence="4" id="KW-1185">Reference proteome</keyword>
<reference evidence="3 4" key="1">
    <citation type="journal article" date="2015" name="Genome Announc.">
        <title>Draft Genome Sequence and Gene Annotation of the Entomopathogenic Fungus Verticillium hemipterigenum.</title>
        <authorList>
            <person name="Horn F."/>
            <person name="Habel A."/>
            <person name="Scharf D.H."/>
            <person name="Dworschak J."/>
            <person name="Brakhage A.A."/>
            <person name="Guthke R."/>
            <person name="Hertweck C."/>
            <person name="Linde J."/>
        </authorList>
    </citation>
    <scope>NUCLEOTIDE SEQUENCE [LARGE SCALE GENOMIC DNA]</scope>
</reference>
<evidence type="ECO:0000313" key="3">
    <source>
        <dbReference type="EMBL" id="CEJ93232.1"/>
    </source>
</evidence>
<dbReference type="InterPro" id="IPR010730">
    <property type="entry name" value="HET"/>
</dbReference>
<sequence>MKLLQIQTSRIIEILPPNIPKYAILSHTWDVVTKLPPPAAIQWAVDVQSKKYLALLPKIIEASRLALEQGIDYLWTDWLCIDSSSSASLEKAVNGALSLLQQCALCIVHLDDLEKDSFDEEGLAQCRYWTRSWTLQELIIPQNVQFYDASWKLCGEKHDADVSTIVSTVTGIPVPVLVEPDALWDTALAVRMSWAARRTCRREEDIAYSLLALAGVTLQVRYGEGSEATFLRFQEEVLRNTRDTSLLAWRSSVGDLPRGLLARSPLEFQHFQSTPANDSRPWEFDGAMCFNSRGIQIQSNVQTQDTVMTLDIGRDASGKRIGVYLACWNGVYVRIFSERDTVLSTRVHKKIFYGARHLRPAASIKLSHLFTNLKLPHYSNAASPAESDAQAVAYILPTRCIDKGDSANQETIPLSLEKTGTKRNSLGLPKQPGHQPLGVGQTDTLGFVFDDDDVEVVNVKQEESDTNADPDANSDSDIKGEWESITDDQKRLRSDGDALATDQHARRVTASPL</sequence>
<evidence type="ECO:0000313" key="4">
    <source>
        <dbReference type="Proteomes" id="UP000039046"/>
    </source>
</evidence>
<dbReference type="HOGENOM" id="CLU_531199_0_0_1"/>
<feature type="region of interest" description="Disordered" evidence="1">
    <location>
        <begin position="461"/>
        <end position="513"/>
    </location>
</feature>
<evidence type="ECO:0000259" key="2">
    <source>
        <dbReference type="Pfam" id="PF06985"/>
    </source>
</evidence>
<dbReference type="AlphaFoldDB" id="A0A0A1TQG6"/>
<dbReference type="Pfam" id="PF06985">
    <property type="entry name" value="HET"/>
    <property type="match status" value="1"/>
</dbReference>
<feature type="region of interest" description="Disordered" evidence="1">
    <location>
        <begin position="411"/>
        <end position="442"/>
    </location>
</feature>
<feature type="compositionally biased region" description="Acidic residues" evidence="1">
    <location>
        <begin position="464"/>
        <end position="474"/>
    </location>
</feature>
<dbReference type="EMBL" id="CDHN01000005">
    <property type="protein sequence ID" value="CEJ93232.1"/>
    <property type="molecule type" value="Genomic_DNA"/>
</dbReference>
<feature type="domain" description="Heterokaryon incompatibility" evidence="2">
    <location>
        <begin position="22"/>
        <end position="117"/>
    </location>
</feature>
<dbReference type="Proteomes" id="UP000039046">
    <property type="component" value="Unassembled WGS sequence"/>
</dbReference>
<organism evidence="3 4">
    <name type="scientific">[Torrubiella] hemipterigena</name>
    <dbReference type="NCBI Taxonomy" id="1531966"/>
    <lineage>
        <taxon>Eukaryota</taxon>
        <taxon>Fungi</taxon>
        <taxon>Dikarya</taxon>
        <taxon>Ascomycota</taxon>
        <taxon>Pezizomycotina</taxon>
        <taxon>Sordariomycetes</taxon>
        <taxon>Hypocreomycetidae</taxon>
        <taxon>Hypocreales</taxon>
        <taxon>Clavicipitaceae</taxon>
        <taxon>Clavicipitaceae incertae sedis</taxon>
        <taxon>'Torrubiella' clade</taxon>
    </lineage>
</organism>
<feature type="compositionally biased region" description="Basic and acidic residues" evidence="1">
    <location>
        <begin position="476"/>
        <end position="496"/>
    </location>
</feature>
<accession>A0A0A1TQG6</accession>
<evidence type="ECO:0000256" key="1">
    <source>
        <dbReference type="SAM" id="MobiDB-lite"/>
    </source>
</evidence>